<keyword evidence="2" id="KW-1185">Reference proteome</keyword>
<evidence type="ECO:0000313" key="2">
    <source>
        <dbReference type="Proteomes" id="UP000805193"/>
    </source>
</evidence>
<dbReference type="Proteomes" id="UP000805193">
    <property type="component" value="Unassembled WGS sequence"/>
</dbReference>
<proteinExistence type="predicted"/>
<accession>A0AC60Q7L6</accession>
<dbReference type="EMBL" id="JABSTQ010009452">
    <property type="protein sequence ID" value="KAG0429025.1"/>
    <property type="molecule type" value="Genomic_DNA"/>
</dbReference>
<protein>
    <submittedName>
        <fullName evidence="1">Uncharacterized protein</fullName>
    </submittedName>
</protein>
<reference evidence="1 2" key="1">
    <citation type="journal article" date="2020" name="Cell">
        <title>Large-Scale Comparative Analyses of Tick Genomes Elucidate Their Genetic Diversity and Vector Capacities.</title>
        <authorList>
            <consortium name="Tick Genome and Microbiome Consortium (TIGMIC)"/>
            <person name="Jia N."/>
            <person name="Wang J."/>
            <person name="Shi W."/>
            <person name="Du L."/>
            <person name="Sun Y."/>
            <person name="Zhan W."/>
            <person name="Jiang J.F."/>
            <person name="Wang Q."/>
            <person name="Zhang B."/>
            <person name="Ji P."/>
            <person name="Bell-Sakyi L."/>
            <person name="Cui X.M."/>
            <person name="Yuan T.T."/>
            <person name="Jiang B.G."/>
            <person name="Yang W.F."/>
            <person name="Lam T.T."/>
            <person name="Chang Q.C."/>
            <person name="Ding S.J."/>
            <person name="Wang X.J."/>
            <person name="Zhu J.G."/>
            <person name="Ruan X.D."/>
            <person name="Zhao L."/>
            <person name="Wei J.T."/>
            <person name="Ye R.Z."/>
            <person name="Que T.C."/>
            <person name="Du C.H."/>
            <person name="Zhou Y.H."/>
            <person name="Cheng J.X."/>
            <person name="Dai P.F."/>
            <person name="Guo W.B."/>
            <person name="Han X.H."/>
            <person name="Huang E.J."/>
            <person name="Li L.F."/>
            <person name="Wei W."/>
            <person name="Gao Y.C."/>
            <person name="Liu J.Z."/>
            <person name="Shao H.Z."/>
            <person name="Wang X."/>
            <person name="Wang C.C."/>
            <person name="Yang T.C."/>
            <person name="Huo Q.B."/>
            <person name="Li W."/>
            <person name="Chen H.Y."/>
            <person name="Chen S.E."/>
            <person name="Zhou L.G."/>
            <person name="Ni X.B."/>
            <person name="Tian J.H."/>
            <person name="Sheng Y."/>
            <person name="Liu T."/>
            <person name="Pan Y.S."/>
            <person name="Xia L.Y."/>
            <person name="Li J."/>
            <person name="Zhao F."/>
            <person name="Cao W.C."/>
        </authorList>
    </citation>
    <scope>NUCLEOTIDE SEQUENCE [LARGE SCALE GENOMIC DNA]</scope>
    <source>
        <strain evidence="1">Iper-2018</strain>
    </source>
</reference>
<sequence>MLFNYTGKLTTSLADSPVLNFTMTAKSTGNQIPCFLNVGSCQYKLCGGTTTVEQQIAAPWNNQCPIPVMTYTSSVAIAIPALASLIIGVGLIALLPARGALKVPTVLSVYKLCGGTSSIERQIGQPWNNECPIPASNYSSSLSMKIPSLAAFFIGVKCGVGQSRTQDFCTRFLAKSPVRAPGRPQRQGPPPHFCTRTIDSGRRVVVADEGQTWTDLVRKSTDEAPPTLLQNKHMS</sequence>
<evidence type="ECO:0000313" key="1">
    <source>
        <dbReference type="EMBL" id="KAG0429025.1"/>
    </source>
</evidence>
<organism evidence="1 2">
    <name type="scientific">Ixodes persulcatus</name>
    <name type="common">Taiga tick</name>
    <dbReference type="NCBI Taxonomy" id="34615"/>
    <lineage>
        <taxon>Eukaryota</taxon>
        <taxon>Metazoa</taxon>
        <taxon>Ecdysozoa</taxon>
        <taxon>Arthropoda</taxon>
        <taxon>Chelicerata</taxon>
        <taxon>Arachnida</taxon>
        <taxon>Acari</taxon>
        <taxon>Parasitiformes</taxon>
        <taxon>Ixodida</taxon>
        <taxon>Ixodoidea</taxon>
        <taxon>Ixodidae</taxon>
        <taxon>Ixodinae</taxon>
        <taxon>Ixodes</taxon>
    </lineage>
</organism>
<gene>
    <name evidence="1" type="ORF">HPB47_024025</name>
</gene>
<name>A0AC60Q7L6_IXOPE</name>
<comment type="caution">
    <text evidence="1">The sequence shown here is derived from an EMBL/GenBank/DDBJ whole genome shotgun (WGS) entry which is preliminary data.</text>
</comment>